<accession>A0ABU0DBV0</accession>
<keyword evidence="1 3" id="KW-0732">Signal</keyword>
<dbReference type="InterPro" id="IPR012332">
    <property type="entry name" value="Autotransporter_pectin_lyase_C"/>
</dbReference>
<feature type="chain" id="PRO_5047453832" evidence="3">
    <location>
        <begin position="23"/>
        <end position="3021"/>
    </location>
</feature>
<protein>
    <submittedName>
        <fullName evidence="5">Autotransporter-associated beta strand protein</fullName>
    </submittedName>
</protein>
<dbReference type="Gene3D" id="2.40.128.130">
    <property type="entry name" value="Autotransporter beta-domain"/>
    <property type="match status" value="1"/>
</dbReference>
<feature type="signal peptide" evidence="3">
    <location>
        <begin position="1"/>
        <end position="22"/>
    </location>
</feature>
<dbReference type="SUPFAM" id="SSF51126">
    <property type="entry name" value="Pectin lyase-like"/>
    <property type="match status" value="7"/>
</dbReference>
<evidence type="ECO:0000256" key="2">
    <source>
        <dbReference type="SAM" id="MobiDB-lite"/>
    </source>
</evidence>
<dbReference type="Proteomes" id="UP001238467">
    <property type="component" value="Unassembled WGS sequence"/>
</dbReference>
<keyword evidence="6" id="KW-1185">Reference proteome</keyword>
<name>A0ABU0DBV0_9HYPH</name>
<dbReference type="Gene3D" id="2.160.20.20">
    <property type="match status" value="6"/>
</dbReference>
<organism evidence="5 6">
    <name type="scientific">Ancylobacter vacuolatus</name>
    <dbReference type="NCBI Taxonomy" id="223389"/>
    <lineage>
        <taxon>Bacteria</taxon>
        <taxon>Pseudomonadati</taxon>
        <taxon>Pseudomonadota</taxon>
        <taxon>Alphaproteobacteria</taxon>
        <taxon>Hyphomicrobiales</taxon>
        <taxon>Xanthobacteraceae</taxon>
        <taxon>Ancylobacter</taxon>
    </lineage>
</organism>
<evidence type="ECO:0000313" key="6">
    <source>
        <dbReference type="Proteomes" id="UP001238467"/>
    </source>
</evidence>
<dbReference type="NCBIfam" id="TIGR02601">
    <property type="entry name" value="autotrns_rpt"/>
    <property type="match status" value="13"/>
</dbReference>
<dbReference type="SUPFAM" id="SSF103515">
    <property type="entry name" value="Autotransporter"/>
    <property type="match status" value="1"/>
</dbReference>
<evidence type="ECO:0000313" key="5">
    <source>
        <dbReference type="EMBL" id="MDQ0345823.1"/>
    </source>
</evidence>
<dbReference type="Pfam" id="PF12951">
    <property type="entry name" value="PATR"/>
    <property type="match status" value="22"/>
</dbReference>
<proteinExistence type="predicted"/>
<dbReference type="InterPro" id="IPR051551">
    <property type="entry name" value="Autotransporter_adhesion"/>
</dbReference>
<evidence type="ECO:0000259" key="4">
    <source>
        <dbReference type="PROSITE" id="PS51208"/>
    </source>
</evidence>
<dbReference type="PROSITE" id="PS51208">
    <property type="entry name" value="AUTOTRANSPORTER"/>
    <property type="match status" value="1"/>
</dbReference>
<evidence type="ECO:0000256" key="3">
    <source>
        <dbReference type="SAM" id="SignalP"/>
    </source>
</evidence>
<gene>
    <name evidence="5" type="ORF">J2S76_000224</name>
</gene>
<dbReference type="InterPro" id="IPR011050">
    <property type="entry name" value="Pectin_lyase_fold/virulence"/>
</dbReference>
<dbReference type="EMBL" id="JAUSUH010000001">
    <property type="protein sequence ID" value="MDQ0345823.1"/>
    <property type="molecule type" value="Genomic_DNA"/>
</dbReference>
<dbReference type="PANTHER" id="PTHR35037">
    <property type="entry name" value="C-TERMINAL REGION OF AIDA-LIKE PROTEIN"/>
    <property type="match status" value="1"/>
</dbReference>
<comment type="caution">
    <text evidence="5">The sequence shown here is derived from an EMBL/GenBank/DDBJ whole genome shotgun (WGS) entry which is preliminary data.</text>
</comment>
<reference evidence="5 6" key="1">
    <citation type="submission" date="2023-07" db="EMBL/GenBank/DDBJ databases">
        <title>Genomic Encyclopedia of Type Strains, Phase IV (KMG-IV): sequencing the most valuable type-strain genomes for metagenomic binning, comparative biology and taxonomic classification.</title>
        <authorList>
            <person name="Goeker M."/>
        </authorList>
    </citation>
    <scope>NUCLEOTIDE SEQUENCE [LARGE SCALE GENOMIC DNA]</scope>
    <source>
        <strain evidence="5 6">DSM 1277</strain>
    </source>
</reference>
<feature type="region of interest" description="Disordered" evidence="2">
    <location>
        <begin position="29"/>
        <end position="79"/>
    </location>
</feature>
<dbReference type="PANTHER" id="PTHR35037:SF3">
    <property type="entry name" value="C-TERMINAL REGION OF AIDA-LIKE PROTEIN"/>
    <property type="match status" value="1"/>
</dbReference>
<evidence type="ECO:0000256" key="1">
    <source>
        <dbReference type="ARBA" id="ARBA00022729"/>
    </source>
</evidence>
<sequence length="3021" mass="290958">MASLRAALLASAALLTAAPAFGQSINGATNPTGPGGNGLPYIEVPPGGGGGGGGGGTTGGIGAAGNSPQWFTDNGDGGTPGVPDFGPVLLDGGDGGDGHFGGSGGGGGGGAHAYFGTGAPDAVVVGGAGGDGGEGGEFNSDFEGVAGGGGGPGAGGYGAVIELQGSPTPIVLQYDVIGGDGGDGGSGASFTYDGGEIPVLLQGGAGNGGNAGVGVYLYGSGGTVEIQSSVNGGDGGIGGHGLFPTFGGIGGDGLVMAGSSTNVIIDAGQVITGGDGGISLSGTSGVGGYGILISGGNNVLTLFGTASGGIQGGNPAGQSAGIAITGDGNTLVLTQSYAANGGVSVSGDFNILALGGNAGDTGGVFDAGSIGTTFSGFSQYEVIDDTSWTLTGETSFSGNWAIEDGNLSIADPLSLGVGDTLFISNSGQLTTTASMAITLPIDLYGGSGPGATFDVEAGTVLILAGEVQGPGNLIVTGGGMLALGTNNAYTGTTTVQQGTLSVGGAFPLGEMPGTLSLADGTTLEFAFEGDGPATNLTGAVTLAGNVTIFSPDGVTGNISGNISDGSSSGGLTLSGAGAVLLSGANSFTGPVTVAAGTLIAGSATALGSNGTVTVQEGATLQLNTSISTGSLAGAGAVAIGTNTLTVGANNASSSFSGNFSGTGGLTKTGSGTFTLQGVDADVSALTIAGGTLVLDSQSVLGSGTVVAFSGGVSSTLQINSSQTIAGLTGDGSLSIGSSVLAVDTVDDFTFSGALTGAGGSLVKAGAGTLTLSGTNTYTGPTLINTGTLALAGGSALDDLNAVTLSSNGTLTLADSEVIGSLAGSGAVALGANTLTLGGNGTSTSFSGQISGGSLVKQGAGTSVFTGAYTLSRLTIADGTVQIGDGVSATTFQAAPIVNNGTLVLTPAQELVLSEVISGTGGVTVNAGNAPVTFTASNTYTGGTIITAGTLNLGSGAAAGSVLGDIVNNGTLAFNSSSAQSFAGVISGSGGVSVTGGGTTSLTGDNNYSGGTSISNGSTVSISSDGNLGAGDGGISLANGTLAITGSFSSVREIALTGVGGVAVASGQTLNLMSTISESSTSQLSKSGDGVLILGGSNTYTGGTLVSAGALAVSTDSSLGAAIGGLTLDGGTLEAGGSFTSSRGVTLGASNGTFDVVSGNVLTLNGAIGGSGNLTKSGDGELALSGASSFTGSTSVTSGTLALYGATLATSSVSVADSGTLRGFGTMAGTVSVLAGGTLSGGVTGQPNPQHIALVTGSLTIANAADIALALGEGGNTGVAEVAGDLALNGTLSVTGEAVHGAGIYRVFTYTGSNTGTFSSVDLSGLADSGSYTGTIETGNPGHVNLLLRDASPLQIWTTDDGTSFGGSGTWSSSGDNWYLASSGDTIPWGGQTGVFTGTAGTVTIRGEQTFQKLEFVTDGFVLEADSSEANSGLHVEGGGVLWVEGHEITATISAPITGTGGIEKIGTGTLILSGSNSYTGGTKVSEGFLSVSSAASLGNADNVLTLSGGGLEATGSFTLASAVMLDGFGSLKTASGETLGLAGTLSGTGSLRKEGLGTLVLSGSNTYGGATVIAEGTLVALGGAALPDASAVRIEAAGTLQLEANEGIGSLAGSGAADLQSYTLQVGYDGSDSTFSGSITGSGGLEKLGAGTLFLTGTNSYSGGTTLAAGGLVVGNGGTSGSIAGNVTNNGSLSFYRSDVLTFAGDISGTGGVAQVGSGTLVLSGTNGYAGGTLVSVGTLEVSADANLGQVSGPLVIEKGTLATTASFTTSRAVGLVGGGTLQVATGTTLQLTSSVSGGGGLTKRGDGTLILAADNSYDGTTTIHAGVLQLGNGGSTGSIRGAIVNDATLAFNRSDDFGFSNHVSGQGTVVQAGTGALVVTGDIDTIGGLRIDQGTVQIGNGGTTGRVSGPIVDNGTLVFARSDETRFDNVISGSGSVVQVGPGDLLLTGTNSYGGGTGIGAGSTLRVTADSALGALSGGITLAGGTLAVDQGFASARTVALVSGGTIRVADAAVFTLSGTIGGTGDFTKSGLGTLVLTGSNSYAGNTLVEAGTLQVGDGGTSGTISGNVANAGTLAFSRSDNIVYAGAISGAGALVQAGTGALVLTGMNSFTGGTQIVDGTLVLGNGGTSGSITGNVANDGTLTFNRSDAVTFAGVISGSGTVAQLGAGTLTLTGANTYAGGTVVGSSSTLQVGSDGNLGAAVGSLTLAGGVLAPTASFASARAVTLTGSGGFSVGTGVTLTLTGTVGGDGRLLLAGGGTLELGGINTYAGGTSVSGATLAVHADESLGKAGTALSLDGAALKVLHSFSTGRDVALSAAGAVIEVTGDRFLAVTGKVTGTGVLTKTGEGRLTLTGANAYGGLIIHAGTVAGTAASIRGDVLDNGALVFDQSSTDTFADDIGGTGSLTVKGAGTLILTGTAFHTGGTTIDGSTLQIGGGGTAGWVSGPIVNSGTLIYDLAGRYTFPVDLSGTGQVILEGGGTVDFVGSTYAGLIQTNDAHVILKRDTETGANFSIGAGGVLSGAGSIGLLDVLDGGTVSPGYSPGTLAVNGKMTLSSGSTYRADITAGNGNDLIAVNGQVGIDAGTTLDVHAERGSYANYTSYTVLTATEGVHGVFGTVTTNFAFLDILPDYEDNAVVLNIVRKDIPFWREAHTVNQFSTANGIESLGAGNDVYDAVASQLKSEAFYAFDALSGEIYATTASVIQQQSVFTRAAVIDRLRQASVGTEGVPLAYAANGPQTAGFGADVAAVMWMQGFGAEGDIASNGNAAAVSDTIGGFVGGFDAAFTEDWRLGAYGGYSRSWFDVGDRVSSGSMDNYELGLYSATQQGPLALRLGAGYAWHDMSMSRTVAFAGYDGANSSDATARSAQAFGELSYGLSVGPVDLEPFAGLAYLHLDGWNTVETGSTSALAVNAGAMDTFYSTLGLRGGRDIEVNGIAFTTSFTLGWQHAFGDTVPAAVMTFASGSAPFTIDGAPIATDTFVFGGGLSYELNPNTRLGVKYDGQLASSAQQNVVSGQLQIRF</sequence>
<dbReference type="InterPro" id="IPR005546">
    <property type="entry name" value="Autotransporte_beta"/>
</dbReference>
<dbReference type="SMART" id="SM00869">
    <property type="entry name" value="Autotransporter"/>
    <property type="match status" value="1"/>
</dbReference>
<feature type="domain" description="Autotransporter" evidence="4">
    <location>
        <begin position="2744"/>
        <end position="3021"/>
    </location>
</feature>
<feature type="compositionally biased region" description="Gly residues" evidence="2">
    <location>
        <begin position="46"/>
        <end position="63"/>
    </location>
</feature>
<dbReference type="RefSeq" id="WP_307056735.1">
    <property type="nucleotide sequence ID" value="NZ_JAUSUH010000001.1"/>
</dbReference>
<dbReference type="InterPro" id="IPR036709">
    <property type="entry name" value="Autotransporte_beta_dom_sf"/>
</dbReference>
<dbReference type="InterPro" id="IPR013425">
    <property type="entry name" value="Autotrns_rpt"/>
</dbReference>